<dbReference type="InterPro" id="IPR046347">
    <property type="entry name" value="bZIP_sf"/>
</dbReference>
<feature type="compositionally biased region" description="Basic and acidic residues" evidence="8">
    <location>
        <begin position="144"/>
        <end position="159"/>
    </location>
</feature>
<evidence type="ECO:0000256" key="8">
    <source>
        <dbReference type="SAM" id="MobiDB-lite"/>
    </source>
</evidence>
<comment type="similarity">
    <text evidence="2">Belongs to the bZIP family. PAR subfamily.</text>
</comment>
<evidence type="ECO:0000256" key="5">
    <source>
        <dbReference type="ARBA" id="ARBA00023163"/>
    </source>
</evidence>
<evidence type="ECO:0000256" key="6">
    <source>
        <dbReference type="ARBA" id="ARBA00023242"/>
    </source>
</evidence>
<dbReference type="CDD" id="cd14695">
    <property type="entry name" value="bZIP_HLF"/>
    <property type="match status" value="1"/>
</dbReference>
<evidence type="ECO:0000256" key="7">
    <source>
        <dbReference type="SAM" id="Coils"/>
    </source>
</evidence>
<evidence type="ECO:0000256" key="4">
    <source>
        <dbReference type="ARBA" id="ARBA00023125"/>
    </source>
</evidence>
<sequence length="321" mass="35200">MPGHTTVTLSVAPSNSSLQKPLPLVLKKIMDILPPNILDDGDDEIEKEKLSSIGDGESCGDGGGGGGSGGAGGVSASLTPTIWDKTIPYDGENFHLEYMDLDEFLLENQIPAALEEELHKSLEQEAQGSPAAPEVSAAVPQAPRETEKAAEVPKIKGEDEGGESEIAEQQVMENATEPKDKPERATPSPVNPEEIEVSINFQPDPADLVLSSIPGGELFNPRKHRFTEDELKPQPMIKKARKVFVPEDAKDEKYWSRRKKNNLAAKRSRDARRLKENQIAVRASFLERENAALRQEVAELRKNCSRCKKIVALYEAKYGPL</sequence>
<keyword evidence="4" id="KW-0238">DNA-binding</keyword>
<keyword evidence="5" id="KW-0804">Transcription</keyword>
<dbReference type="Gene3D" id="1.20.5.170">
    <property type="match status" value="1"/>
</dbReference>
<evidence type="ECO:0000313" key="11">
    <source>
        <dbReference type="Proteomes" id="UP000327468"/>
    </source>
</evidence>
<accession>A0A5N5JK28</accession>
<dbReference type="Pfam" id="PF07716">
    <property type="entry name" value="bZIP_2"/>
    <property type="match status" value="1"/>
</dbReference>
<evidence type="ECO:0000256" key="1">
    <source>
        <dbReference type="ARBA" id="ARBA00004123"/>
    </source>
</evidence>
<keyword evidence="6" id="KW-0539">Nucleus</keyword>
<dbReference type="SMART" id="SM00338">
    <property type="entry name" value="BRLZ"/>
    <property type="match status" value="1"/>
</dbReference>
<dbReference type="InterPro" id="IPR004827">
    <property type="entry name" value="bZIP"/>
</dbReference>
<protein>
    <recommendedName>
        <fullName evidence="9">BZIP domain-containing protein</fullName>
    </recommendedName>
</protein>
<dbReference type="PANTHER" id="PTHR11988">
    <property type="entry name" value="THYROTROPH EMBRYONIC FACTOR RELATED"/>
    <property type="match status" value="1"/>
</dbReference>
<feature type="region of interest" description="Disordered" evidence="8">
    <location>
        <begin position="52"/>
        <end position="73"/>
    </location>
</feature>
<evidence type="ECO:0000259" key="9">
    <source>
        <dbReference type="PROSITE" id="PS50217"/>
    </source>
</evidence>
<dbReference type="Proteomes" id="UP000327468">
    <property type="component" value="Chromosome 29"/>
</dbReference>
<comment type="subcellular location">
    <subcellularLocation>
        <location evidence="1">Nucleus</location>
    </subcellularLocation>
</comment>
<feature type="domain" description="BZIP" evidence="9">
    <location>
        <begin position="251"/>
        <end position="314"/>
    </location>
</feature>
<dbReference type="PROSITE" id="PS50217">
    <property type="entry name" value="BZIP"/>
    <property type="match status" value="1"/>
</dbReference>
<dbReference type="GO" id="GO:0000981">
    <property type="term" value="F:DNA-binding transcription factor activity, RNA polymerase II-specific"/>
    <property type="evidence" value="ECO:0007669"/>
    <property type="project" value="TreeGrafter"/>
</dbReference>
<feature type="compositionally biased region" description="Low complexity" evidence="8">
    <location>
        <begin position="129"/>
        <end position="143"/>
    </location>
</feature>
<evidence type="ECO:0000313" key="10">
    <source>
        <dbReference type="EMBL" id="KAB5517685.1"/>
    </source>
</evidence>
<organism evidence="10 11">
    <name type="scientific">Pangasianodon hypophthalmus</name>
    <name type="common">Striped catfish</name>
    <name type="synonym">Helicophagus hypophthalmus</name>
    <dbReference type="NCBI Taxonomy" id="310915"/>
    <lineage>
        <taxon>Eukaryota</taxon>
        <taxon>Metazoa</taxon>
        <taxon>Chordata</taxon>
        <taxon>Craniata</taxon>
        <taxon>Vertebrata</taxon>
        <taxon>Euteleostomi</taxon>
        <taxon>Actinopterygii</taxon>
        <taxon>Neopterygii</taxon>
        <taxon>Teleostei</taxon>
        <taxon>Ostariophysi</taxon>
        <taxon>Siluriformes</taxon>
        <taxon>Pangasiidae</taxon>
        <taxon>Pangasianodon</taxon>
    </lineage>
</organism>
<evidence type="ECO:0000256" key="2">
    <source>
        <dbReference type="ARBA" id="ARBA00009208"/>
    </source>
</evidence>
<dbReference type="InterPro" id="IPR040223">
    <property type="entry name" value="PAR_bZIP"/>
</dbReference>
<dbReference type="GO" id="GO:0000978">
    <property type="term" value="F:RNA polymerase II cis-regulatory region sequence-specific DNA binding"/>
    <property type="evidence" value="ECO:0007669"/>
    <property type="project" value="TreeGrafter"/>
</dbReference>
<reference evidence="10 11" key="1">
    <citation type="submission" date="2019-06" db="EMBL/GenBank/DDBJ databases">
        <title>A chromosome-scale genome assembly of the striped catfish, Pangasianodon hypophthalmus.</title>
        <authorList>
            <person name="Wen M."/>
            <person name="Zahm M."/>
            <person name="Roques C."/>
            <person name="Cabau C."/>
            <person name="Klopp C."/>
            <person name="Donnadieu C."/>
            <person name="Jouanno E."/>
            <person name="Avarre J.-C."/>
            <person name="Campet M."/>
            <person name="Ha T.T.T."/>
            <person name="Dugue R."/>
            <person name="Lampietro C."/>
            <person name="Louis A."/>
            <person name="Herpin A."/>
            <person name="Echchiki A."/>
            <person name="Berthelot C."/>
            <person name="Parey E."/>
            <person name="Roest-Crollius H."/>
            <person name="Braasch I."/>
            <person name="Postlethwait J."/>
            <person name="Bobe J."/>
            <person name="Montfort J."/>
            <person name="Bouchez O."/>
            <person name="Begum T."/>
            <person name="Schartl M."/>
            <person name="Guiguen Y."/>
        </authorList>
    </citation>
    <scope>NUCLEOTIDE SEQUENCE [LARGE SCALE GENOMIC DNA]</scope>
    <source>
        <strain evidence="10 11">Indonesia</strain>
        <tissue evidence="10">Blood</tissue>
    </source>
</reference>
<evidence type="ECO:0000256" key="3">
    <source>
        <dbReference type="ARBA" id="ARBA00023015"/>
    </source>
</evidence>
<dbReference type="PANTHER" id="PTHR11988:SF47">
    <property type="entry name" value="TEF TRANSCRIPTION FACTOR, PAR BZIP FAMILY MEMBER B"/>
    <property type="match status" value="1"/>
</dbReference>
<dbReference type="FunFam" id="1.20.5.170:FF:000007">
    <property type="entry name" value="hepatic leukemia factor isoform X2"/>
    <property type="match status" value="1"/>
</dbReference>
<proteinExistence type="inferred from homology"/>
<gene>
    <name evidence="10" type="ORF">PHYPO_G00170070</name>
</gene>
<name>A0A5N5JK28_PANHP</name>
<feature type="coiled-coil region" evidence="7">
    <location>
        <begin position="283"/>
        <end position="310"/>
    </location>
</feature>
<keyword evidence="7" id="KW-0175">Coiled coil</keyword>
<dbReference type="AlphaFoldDB" id="A0A5N5JK28"/>
<feature type="region of interest" description="Disordered" evidence="8">
    <location>
        <begin position="122"/>
        <end position="191"/>
    </location>
</feature>
<feature type="compositionally biased region" description="Gly residues" evidence="8">
    <location>
        <begin position="57"/>
        <end position="73"/>
    </location>
</feature>
<dbReference type="GO" id="GO:0005634">
    <property type="term" value="C:nucleus"/>
    <property type="evidence" value="ECO:0007669"/>
    <property type="project" value="UniProtKB-SubCell"/>
</dbReference>
<comment type="caution">
    <text evidence="10">The sequence shown here is derived from an EMBL/GenBank/DDBJ whole genome shotgun (WGS) entry which is preliminary data.</text>
</comment>
<keyword evidence="3" id="KW-0805">Transcription regulation</keyword>
<dbReference type="EMBL" id="VFJC01000030">
    <property type="protein sequence ID" value="KAB5517685.1"/>
    <property type="molecule type" value="Genomic_DNA"/>
</dbReference>
<dbReference type="SUPFAM" id="SSF57959">
    <property type="entry name" value="Leucine zipper domain"/>
    <property type="match status" value="1"/>
</dbReference>
<keyword evidence="11" id="KW-1185">Reference proteome</keyword>